<dbReference type="EMBL" id="JBHMEY010000095">
    <property type="protein sequence ID" value="MFB9098794.1"/>
    <property type="molecule type" value="Genomic_DNA"/>
</dbReference>
<dbReference type="RefSeq" id="WP_379678503.1">
    <property type="nucleotide sequence ID" value="NZ_JBHMEY010000095.1"/>
</dbReference>
<organism evidence="2 3">
    <name type="scientific">Flavobacterium jumunjinense</name>
    <dbReference type="NCBI Taxonomy" id="998845"/>
    <lineage>
        <taxon>Bacteria</taxon>
        <taxon>Pseudomonadati</taxon>
        <taxon>Bacteroidota</taxon>
        <taxon>Flavobacteriia</taxon>
        <taxon>Flavobacteriales</taxon>
        <taxon>Flavobacteriaceae</taxon>
        <taxon>Flavobacterium</taxon>
    </lineage>
</organism>
<evidence type="ECO:0000313" key="3">
    <source>
        <dbReference type="Proteomes" id="UP001589607"/>
    </source>
</evidence>
<protein>
    <submittedName>
        <fullName evidence="2">Transposase</fullName>
    </submittedName>
</protein>
<proteinExistence type="predicted"/>
<comment type="caution">
    <text evidence="2">The sequence shown here is derived from an EMBL/GenBank/DDBJ whole genome shotgun (WGS) entry which is preliminary data.</text>
</comment>
<accession>A0ABV5GTS6</accession>
<sequence>LGHNNFMAIYDKGYHTGSEFDYANRLGVDVLVAIPGVASHAPDIAFDVEHFKYNKEDDTYTCPANQTLSTNGNWYSKKNGKSITQMKHYKTNACLTCTLFHKCTKNKKGRLLERSQHTDLIYQNKVRIENNYEVYRRRQAIVEHPYGVIKRQWDFYYIMTKKTIKHASADVGLIFTAYNLRR</sequence>
<evidence type="ECO:0000313" key="2">
    <source>
        <dbReference type="EMBL" id="MFB9098794.1"/>
    </source>
</evidence>
<feature type="non-terminal residue" evidence="2">
    <location>
        <position position="182"/>
    </location>
</feature>
<feature type="domain" description="Transposase DDE" evidence="1">
    <location>
        <begin position="61"/>
        <end position="182"/>
    </location>
</feature>
<dbReference type="InterPro" id="IPR025668">
    <property type="entry name" value="Tnp_DDE_dom"/>
</dbReference>
<dbReference type="Pfam" id="PF13751">
    <property type="entry name" value="DDE_Tnp_1_6"/>
    <property type="match status" value="1"/>
</dbReference>
<evidence type="ECO:0000259" key="1">
    <source>
        <dbReference type="Pfam" id="PF13751"/>
    </source>
</evidence>
<feature type="non-terminal residue" evidence="2">
    <location>
        <position position="1"/>
    </location>
</feature>
<dbReference type="PANTHER" id="PTHR33408">
    <property type="entry name" value="TRANSPOSASE"/>
    <property type="match status" value="1"/>
</dbReference>
<keyword evidence="3" id="KW-1185">Reference proteome</keyword>
<gene>
    <name evidence="2" type="ORF">ACFFVF_19995</name>
</gene>
<dbReference type="PANTHER" id="PTHR33408:SF2">
    <property type="entry name" value="TRANSPOSASE DDE DOMAIN-CONTAINING PROTEIN"/>
    <property type="match status" value="1"/>
</dbReference>
<reference evidence="2 3" key="1">
    <citation type="submission" date="2024-09" db="EMBL/GenBank/DDBJ databases">
        <authorList>
            <person name="Sun Q."/>
            <person name="Mori K."/>
        </authorList>
    </citation>
    <scope>NUCLEOTIDE SEQUENCE [LARGE SCALE GENOMIC DNA]</scope>
    <source>
        <strain evidence="2 3">CECT 7955</strain>
    </source>
</reference>
<dbReference type="Proteomes" id="UP001589607">
    <property type="component" value="Unassembled WGS sequence"/>
</dbReference>
<name>A0ABV5GTS6_9FLAO</name>